<organism evidence="3 4">
    <name type="scientific">Monopterus albus</name>
    <name type="common">Swamp eel</name>
    <dbReference type="NCBI Taxonomy" id="43700"/>
    <lineage>
        <taxon>Eukaryota</taxon>
        <taxon>Metazoa</taxon>
        <taxon>Chordata</taxon>
        <taxon>Craniata</taxon>
        <taxon>Vertebrata</taxon>
        <taxon>Euteleostomi</taxon>
        <taxon>Actinopterygii</taxon>
        <taxon>Neopterygii</taxon>
        <taxon>Teleostei</taxon>
        <taxon>Neoteleostei</taxon>
        <taxon>Acanthomorphata</taxon>
        <taxon>Anabantaria</taxon>
        <taxon>Synbranchiformes</taxon>
        <taxon>Synbranchidae</taxon>
        <taxon>Monopterus</taxon>
    </lineage>
</organism>
<dbReference type="Gene3D" id="3.30.70.330">
    <property type="match status" value="1"/>
</dbReference>
<dbReference type="AlphaFoldDB" id="A0A3Q3K5M4"/>
<proteinExistence type="predicted"/>
<dbReference type="PANTHER" id="PTHR32343">
    <property type="entry name" value="SERINE/ARGININE-RICH SPLICING FACTOR"/>
    <property type="match status" value="1"/>
</dbReference>
<reference evidence="3" key="2">
    <citation type="submission" date="2025-09" db="UniProtKB">
        <authorList>
            <consortium name="Ensembl"/>
        </authorList>
    </citation>
    <scope>IDENTIFICATION</scope>
</reference>
<keyword evidence="1" id="KW-0812">Transmembrane</keyword>
<keyword evidence="4" id="KW-1185">Reference proteome</keyword>
<dbReference type="Proteomes" id="UP000261600">
    <property type="component" value="Unplaced"/>
</dbReference>
<dbReference type="GO" id="GO:0003723">
    <property type="term" value="F:RNA binding"/>
    <property type="evidence" value="ECO:0007669"/>
    <property type="project" value="InterPro"/>
</dbReference>
<protein>
    <recommendedName>
        <fullName evidence="2">RRM domain-containing protein</fullName>
    </recommendedName>
</protein>
<dbReference type="SUPFAM" id="SSF54928">
    <property type="entry name" value="RNA-binding domain, RBD"/>
    <property type="match status" value="1"/>
</dbReference>
<dbReference type="InterPro" id="IPR012677">
    <property type="entry name" value="Nucleotide-bd_a/b_plait_sf"/>
</dbReference>
<evidence type="ECO:0000313" key="3">
    <source>
        <dbReference type="Ensembl" id="ENSMALP00000024575.1"/>
    </source>
</evidence>
<dbReference type="Pfam" id="PF00076">
    <property type="entry name" value="RRM_1"/>
    <property type="match status" value="1"/>
</dbReference>
<dbReference type="SMART" id="SM00360">
    <property type="entry name" value="RRM"/>
    <property type="match status" value="1"/>
</dbReference>
<accession>A0A3Q3K5M4</accession>
<name>A0A3Q3K5M4_MONAL</name>
<keyword evidence="1" id="KW-0472">Membrane</keyword>
<reference evidence="3" key="1">
    <citation type="submission" date="2025-08" db="UniProtKB">
        <authorList>
            <consortium name="Ensembl"/>
        </authorList>
    </citation>
    <scope>IDENTIFICATION</scope>
</reference>
<keyword evidence="1" id="KW-1133">Transmembrane helix</keyword>
<dbReference type="InterPro" id="IPR000504">
    <property type="entry name" value="RRM_dom"/>
</dbReference>
<feature type="transmembrane region" description="Helical" evidence="1">
    <location>
        <begin position="162"/>
        <end position="184"/>
    </location>
</feature>
<dbReference type="Ensembl" id="ENSMALT00000025038.1">
    <property type="protein sequence ID" value="ENSMALP00000024575.1"/>
    <property type="gene ID" value="ENSMALG00000017086.1"/>
</dbReference>
<evidence type="ECO:0000259" key="2">
    <source>
        <dbReference type="SMART" id="SM00360"/>
    </source>
</evidence>
<dbReference type="FunFam" id="3.30.70.330:FF:000084">
    <property type="entry name" value="Serine/arginine-rich splicing factor 11 isoform 1"/>
    <property type="match status" value="1"/>
</dbReference>
<evidence type="ECO:0000313" key="4">
    <source>
        <dbReference type="Proteomes" id="UP000261600"/>
    </source>
</evidence>
<evidence type="ECO:0000256" key="1">
    <source>
        <dbReference type="SAM" id="Phobius"/>
    </source>
</evidence>
<dbReference type="PANTHER" id="PTHR32343:SF71">
    <property type="entry name" value="SPLICING REGULATORY GLUTAMIC ACID AND LYSINE RICH PROTEIN 1"/>
    <property type="match status" value="1"/>
</dbReference>
<dbReference type="GO" id="GO:0005654">
    <property type="term" value="C:nucleoplasm"/>
    <property type="evidence" value="ECO:0007669"/>
    <property type="project" value="TreeGrafter"/>
</dbReference>
<dbReference type="InterPro" id="IPR035979">
    <property type="entry name" value="RBD_domain_sf"/>
</dbReference>
<feature type="domain" description="RRM" evidence="2">
    <location>
        <begin position="9"/>
        <end position="83"/>
    </location>
</feature>
<sequence length="185" mass="20559">MSGIPGTAVVQVTNLSSAVSSEQMRTLFSFLGDIEELRLYPPDNTSLSFSSKVCYIKYRDPSSVGVAQHLTNTVFIDRALIVVPCVEGVLMEILQVGPLAISDSSYKYLPQMTRLAQLLHYTSLSQALFSKPLSPIGPTQPSRGECDQENSPLNLPRWTPCLFLFTFLLVYFLSYFPMLCTLCCL</sequence>